<feature type="transmembrane region" description="Helical" evidence="6">
    <location>
        <begin position="346"/>
        <end position="367"/>
    </location>
</feature>
<dbReference type="GeneID" id="77725091"/>
<dbReference type="InterPro" id="IPR020846">
    <property type="entry name" value="MFS_dom"/>
</dbReference>
<evidence type="ECO:0000256" key="6">
    <source>
        <dbReference type="SAM" id="Phobius"/>
    </source>
</evidence>
<feature type="transmembrane region" description="Helical" evidence="6">
    <location>
        <begin position="483"/>
        <end position="502"/>
    </location>
</feature>
<keyword evidence="3 6" id="KW-0812">Transmembrane</keyword>
<dbReference type="PANTHER" id="PTHR42718">
    <property type="entry name" value="MAJOR FACILITATOR SUPERFAMILY MULTIDRUG TRANSPORTER MFSC"/>
    <property type="match status" value="1"/>
</dbReference>
<feature type="transmembrane region" description="Helical" evidence="6">
    <location>
        <begin position="141"/>
        <end position="163"/>
    </location>
</feature>
<dbReference type="PANTHER" id="PTHR42718:SF9">
    <property type="entry name" value="MAJOR FACILITATOR SUPERFAMILY MULTIDRUG TRANSPORTER MFSC"/>
    <property type="match status" value="1"/>
</dbReference>
<dbReference type="SUPFAM" id="SSF103473">
    <property type="entry name" value="MFS general substrate transporter"/>
    <property type="match status" value="1"/>
</dbReference>
<feature type="domain" description="Major facilitator superfamily (MFS) profile" evidence="7">
    <location>
        <begin position="50"/>
        <end position="507"/>
    </location>
</feature>
<dbReference type="AlphaFoldDB" id="A0AA38H483"/>
<dbReference type="GO" id="GO:0022857">
    <property type="term" value="F:transmembrane transporter activity"/>
    <property type="evidence" value="ECO:0007669"/>
    <property type="project" value="InterPro"/>
</dbReference>
<dbReference type="InterPro" id="IPR011701">
    <property type="entry name" value="MFS"/>
</dbReference>
<feature type="transmembrane region" description="Helical" evidence="6">
    <location>
        <begin position="175"/>
        <end position="198"/>
    </location>
</feature>
<reference evidence="8" key="1">
    <citation type="journal article" date="2022" name="G3 (Bethesda)">
        <title>High quality genome of the basidiomycete yeast Dioszegia hungarica PDD-24b-2 isolated from cloud water.</title>
        <authorList>
            <person name="Jarrige D."/>
            <person name="Haridas S."/>
            <person name="Bleykasten-Grosshans C."/>
            <person name="Joly M."/>
            <person name="Nadalig T."/>
            <person name="Sancelme M."/>
            <person name="Vuilleumier S."/>
            <person name="Grigoriev I.V."/>
            <person name="Amato P."/>
            <person name="Bringel F."/>
        </authorList>
    </citation>
    <scope>NUCLEOTIDE SEQUENCE</scope>
    <source>
        <strain evidence="8">PDD-24b-2</strain>
    </source>
</reference>
<feature type="transmembrane region" description="Helical" evidence="6">
    <location>
        <begin position="49"/>
        <end position="75"/>
    </location>
</feature>
<feature type="transmembrane region" description="Helical" evidence="6">
    <location>
        <begin position="245"/>
        <end position="263"/>
    </location>
</feature>
<dbReference type="Proteomes" id="UP001164286">
    <property type="component" value="Unassembled WGS sequence"/>
</dbReference>
<evidence type="ECO:0000256" key="3">
    <source>
        <dbReference type="ARBA" id="ARBA00022692"/>
    </source>
</evidence>
<feature type="transmembrane region" description="Helical" evidence="6">
    <location>
        <begin position="87"/>
        <end position="104"/>
    </location>
</feature>
<comment type="caution">
    <text evidence="8">The sequence shown here is derived from an EMBL/GenBank/DDBJ whole genome shotgun (WGS) entry which is preliminary data.</text>
</comment>
<dbReference type="Pfam" id="PF07690">
    <property type="entry name" value="MFS_1"/>
    <property type="match status" value="1"/>
</dbReference>
<feature type="transmembrane region" description="Helical" evidence="6">
    <location>
        <begin position="275"/>
        <end position="292"/>
    </location>
</feature>
<dbReference type="Gene3D" id="1.20.1250.20">
    <property type="entry name" value="MFS general substrate transporter like domains"/>
    <property type="match status" value="2"/>
</dbReference>
<feature type="transmembrane region" description="Helical" evidence="6">
    <location>
        <begin position="447"/>
        <end position="468"/>
    </location>
</feature>
<feature type="transmembrane region" description="Helical" evidence="6">
    <location>
        <begin position="379"/>
        <end position="400"/>
    </location>
</feature>
<feature type="transmembrane region" description="Helical" evidence="6">
    <location>
        <begin position="204"/>
        <end position="224"/>
    </location>
</feature>
<dbReference type="EMBL" id="JAKWFO010000008">
    <property type="protein sequence ID" value="KAI9633532.1"/>
    <property type="molecule type" value="Genomic_DNA"/>
</dbReference>
<dbReference type="RefSeq" id="XP_052943309.1">
    <property type="nucleotide sequence ID" value="XM_053085890.1"/>
</dbReference>
<sequence>MSRTPTVISSDHGSLKKEATGADGLKLEGLPTHKVSDALSSLSSAKKSLLLLIYSLAMFIDAAGVSATFLMTAPIAEDLHISFANEAWVLGTYSMVFAACLLFAGRLADLYPPHRVFTFGFAGISITYLIISFMTNEIAFYVLRSISALLAVLTIPSAINMIVQMYPDPDEQAKKLGLFGMSGALANTIALVLAGVFLLADWRWYFRFITILTAPFAVIAWFLMPKTEAVASGLGSWDKIKRMDLPGVGIMVASLILFVYGFTQAPMIGWSSAQFIAPFIISVVLAAAFIIYERFLPVGYSLLPHGIWSYPNIFPLLLQASGVFMWMATVQLRLATYFQIALNDSAILAAVKLLPMGVTALVVGILTQVMPWLITRPRYVQPIASVFCFVGSMLFAFSGGGHGSKYWAYIFTGEVIGTAGAMIIFISMNSMIIMSFPLESAGIGGSFANVIFQVGGVIGIAVQAGLIATGDGTVEDWVGSRNGYFFTSGYILATGLVFVLWYRQEKMPVREDPVVAV</sequence>
<keyword evidence="9" id="KW-1185">Reference proteome</keyword>
<evidence type="ECO:0000256" key="2">
    <source>
        <dbReference type="ARBA" id="ARBA00022448"/>
    </source>
</evidence>
<evidence type="ECO:0000313" key="9">
    <source>
        <dbReference type="Proteomes" id="UP001164286"/>
    </source>
</evidence>
<keyword evidence="5 6" id="KW-0472">Membrane</keyword>
<accession>A0AA38H483</accession>
<keyword evidence="2" id="KW-0813">Transport</keyword>
<evidence type="ECO:0000256" key="4">
    <source>
        <dbReference type="ARBA" id="ARBA00022989"/>
    </source>
</evidence>
<comment type="subcellular location">
    <subcellularLocation>
        <location evidence="1">Membrane</location>
        <topology evidence="1">Multi-pass membrane protein</topology>
    </subcellularLocation>
</comment>
<feature type="transmembrane region" description="Helical" evidence="6">
    <location>
        <begin position="313"/>
        <end position="334"/>
    </location>
</feature>
<keyword evidence="4 6" id="KW-1133">Transmembrane helix</keyword>
<dbReference type="PROSITE" id="PS50850">
    <property type="entry name" value="MFS"/>
    <property type="match status" value="1"/>
</dbReference>
<dbReference type="InterPro" id="IPR036259">
    <property type="entry name" value="MFS_trans_sf"/>
</dbReference>
<evidence type="ECO:0000313" key="8">
    <source>
        <dbReference type="EMBL" id="KAI9633532.1"/>
    </source>
</evidence>
<evidence type="ECO:0000259" key="7">
    <source>
        <dbReference type="PROSITE" id="PS50850"/>
    </source>
</evidence>
<proteinExistence type="predicted"/>
<feature type="transmembrane region" description="Helical" evidence="6">
    <location>
        <begin position="116"/>
        <end position="135"/>
    </location>
</feature>
<organism evidence="8 9">
    <name type="scientific">Dioszegia hungarica</name>
    <dbReference type="NCBI Taxonomy" id="4972"/>
    <lineage>
        <taxon>Eukaryota</taxon>
        <taxon>Fungi</taxon>
        <taxon>Dikarya</taxon>
        <taxon>Basidiomycota</taxon>
        <taxon>Agaricomycotina</taxon>
        <taxon>Tremellomycetes</taxon>
        <taxon>Tremellales</taxon>
        <taxon>Bulleribasidiaceae</taxon>
        <taxon>Dioszegia</taxon>
    </lineage>
</organism>
<evidence type="ECO:0000256" key="1">
    <source>
        <dbReference type="ARBA" id="ARBA00004141"/>
    </source>
</evidence>
<evidence type="ECO:0000256" key="5">
    <source>
        <dbReference type="ARBA" id="ARBA00023136"/>
    </source>
</evidence>
<name>A0AA38H483_9TREE</name>
<dbReference type="GO" id="GO:0016020">
    <property type="term" value="C:membrane"/>
    <property type="evidence" value="ECO:0007669"/>
    <property type="project" value="UniProtKB-SubCell"/>
</dbReference>
<protein>
    <submittedName>
        <fullName evidence="8">Efflux protein EncT</fullName>
    </submittedName>
</protein>
<gene>
    <name evidence="8" type="ORF">MKK02DRAFT_18093</name>
</gene>